<dbReference type="InterPro" id="IPR012263">
    <property type="entry name" value="M_m6A_EcoRV"/>
</dbReference>
<sequence>MNDINSELIDMYNCLSNKNKLQKLLNLCDEHQKNHSEQYFYQIRELDRKPNYQNLSEPEKAARLIYLNKTGFNGLYRVNLQGFFNVPYGKRGKFSLYEKDNVEQILDYFKKSNFQIKNTDYKNAIKGAESGDFVYFDPPYDVITKTTFKSYSKYDFAQEQQIELANTFKTLSQKGVKCMLSNHNTPLIRELYKDFNIHVVHARRNVNSKANGRGLVEEVIITNYCNNIED</sequence>
<dbReference type="GO" id="GO:0032259">
    <property type="term" value="P:methylation"/>
    <property type="evidence" value="ECO:0007669"/>
    <property type="project" value="UniProtKB-KW"/>
</dbReference>
<keyword evidence="8" id="KW-1185">Reference proteome</keyword>
<reference evidence="7 8" key="1">
    <citation type="submission" date="2019-06" db="EMBL/GenBank/DDBJ databases">
        <title>Mycoplasma nasistruthionis sp. nov. str Ms03.</title>
        <authorList>
            <person name="Botes A."/>
        </authorList>
    </citation>
    <scope>NUCLEOTIDE SEQUENCE [LARGE SCALE GENOMIC DNA]</scope>
    <source>
        <strain evidence="7 8">Ms03</strain>
    </source>
</reference>
<evidence type="ECO:0000256" key="3">
    <source>
        <dbReference type="ARBA" id="ARBA00022603"/>
    </source>
</evidence>
<dbReference type="PIRSF" id="PIRSF000398">
    <property type="entry name" value="M_m6A_EcoRV"/>
    <property type="match status" value="1"/>
</dbReference>
<accession>A0A4Y6I6E6</accession>
<protein>
    <recommendedName>
        <fullName evidence="2">site-specific DNA-methyltransferase (adenine-specific)</fullName>
        <ecNumber evidence="2">2.1.1.72</ecNumber>
    </recommendedName>
</protein>
<name>A0A4Y6I6E6_9MOLU</name>
<dbReference type="Gene3D" id="3.40.50.150">
    <property type="entry name" value="Vaccinia Virus protein VP39"/>
    <property type="match status" value="1"/>
</dbReference>
<keyword evidence="5" id="KW-0949">S-adenosyl-L-methionine</keyword>
<keyword evidence="3 7" id="KW-0489">Methyltransferase</keyword>
<evidence type="ECO:0000256" key="1">
    <source>
        <dbReference type="ARBA" id="ARBA00006594"/>
    </source>
</evidence>
<dbReference type="SUPFAM" id="SSF53335">
    <property type="entry name" value="S-adenosyl-L-methionine-dependent methyltransferases"/>
    <property type="match status" value="1"/>
</dbReference>
<comment type="similarity">
    <text evidence="1">Belongs to the N(4)/N(6)-methyltransferase family.</text>
</comment>
<evidence type="ECO:0000256" key="4">
    <source>
        <dbReference type="ARBA" id="ARBA00022679"/>
    </source>
</evidence>
<evidence type="ECO:0000313" key="7">
    <source>
        <dbReference type="EMBL" id="QDF65186.1"/>
    </source>
</evidence>
<dbReference type="PROSITE" id="PS00092">
    <property type="entry name" value="N6_MTASE"/>
    <property type="match status" value="1"/>
</dbReference>
<proteinExistence type="inferred from homology"/>
<dbReference type="GO" id="GO:0009007">
    <property type="term" value="F:site-specific DNA-methyltransferase (adenine-specific) activity"/>
    <property type="evidence" value="ECO:0007669"/>
    <property type="project" value="UniProtKB-EC"/>
</dbReference>
<dbReference type="EC" id="2.1.1.72" evidence="2"/>
<dbReference type="REBASE" id="367298">
    <property type="entry name" value="M.MnaMs03ORF2720P"/>
</dbReference>
<evidence type="ECO:0000256" key="5">
    <source>
        <dbReference type="ARBA" id="ARBA00022691"/>
    </source>
</evidence>
<dbReference type="InterPro" id="IPR029063">
    <property type="entry name" value="SAM-dependent_MTases_sf"/>
</dbReference>
<dbReference type="GO" id="GO:0043565">
    <property type="term" value="F:sequence-specific DNA binding"/>
    <property type="evidence" value="ECO:0007669"/>
    <property type="project" value="TreeGrafter"/>
</dbReference>
<dbReference type="Gene3D" id="1.10.1020.10">
    <property type="entry name" value="Adenine-specific Methyltransferase, Domain 2"/>
    <property type="match status" value="1"/>
</dbReference>
<dbReference type="InterPro" id="IPR012327">
    <property type="entry name" value="MeTrfase_D12"/>
</dbReference>
<dbReference type="Pfam" id="PF02086">
    <property type="entry name" value="MethyltransfD12"/>
    <property type="match status" value="1"/>
</dbReference>
<organism evidence="7 8">
    <name type="scientific">Mycoplasma nasistruthionis</name>
    <dbReference type="NCBI Taxonomy" id="353852"/>
    <lineage>
        <taxon>Bacteria</taxon>
        <taxon>Bacillati</taxon>
        <taxon>Mycoplasmatota</taxon>
        <taxon>Mollicutes</taxon>
        <taxon>Mycoplasmataceae</taxon>
        <taxon>Mycoplasma</taxon>
    </lineage>
</organism>
<dbReference type="GO" id="GO:0009307">
    <property type="term" value="P:DNA restriction-modification system"/>
    <property type="evidence" value="ECO:0007669"/>
    <property type="project" value="InterPro"/>
</dbReference>
<dbReference type="InterPro" id="IPR002052">
    <property type="entry name" value="DNA_methylase_N6_adenine_CS"/>
</dbReference>
<keyword evidence="4 7" id="KW-0808">Transferase</keyword>
<evidence type="ECO:0000256" key="2">
    <source>
        <dbReference type="ARBA" id="ARBA00011900"/>
    </source>
</evidence>
<gene>
    <name evidence="7" type="ORF">FIV53_02720</name>
</gene>
<evidence type="ECO:0000256" key="6">
    <source>
        <dbReference type="ARBA" id="ARBA00047942"/>
    </source>
</evidence>
<dbReference type="NCBIfam" id="TIGR00571">
    <property type="entry name" value="dam"/>
    <property type="match status" value="1"/>
</dbReference>
<dbReference type="GO" id="GO:1904047">
    <property type="term" value="F:S-adenosyl-L-methionine binding"/>
    <property type="evidence" value="ECO:0007669"/>
    <property type="project" value="TreeGrafter"/>
</dbReference>
<dbReference type="PANTHER" id="PTHR30481:SF3">
    <property type="entry name" value="DNA ADENINE METHYLASE"/>
    <property type="match status" value="1"/>
</dbReference>
<dbReference type="GO" id="GO:0006298">
    <property type="term" value="P:mismatch repair"/>
    <property type="evidence" value="ECO:0007669"/>
    <property type="project" value="TreeGrafter"/>
</dbReference>
<dbReference type="AlphaFoldDB" id="A0A4Y6I6E6"/>
<dbReference type="PANTHER" id="PTHR30481">
    <property type="entry name" value="DNA ADENINE METHYLASE"/>
    <property type="match status" value="1"/>
</dbReference>
<dbReference type="InterPro" id="IPR023095">
    <property type="entry name" value="Ade_MeTrfase_dom_2"/>
</dbReference>
<dbReference type="Proteomes" id="UP000315201">
    <property type="component" value="Chromosome"/>
</dbReference>
<dbReference type="EMBL" id="CP041147">
    <property type="protein sequence ID" value="QDF65186.1"/>
    <property type="molecule type" value="Genomic_DNA"/>
</dbReference>
<evidence type="ECO:0000313" key="8">
    <source>
        <dbReference type="Proteomes" id="UP000315201"/>
    </source>
</evidence>
<comment type="catalytic activity">
    <reaction evidence="6">
        <text>a 2'-deoxyadenosine in DNA + S-adenosyl-L-methionine = an N(6)-methyl-2'-deoxyadenosine in DNA + S-adenosyl-L-homocysteine + H(+)</text>
        <dbReference type="Rhea" id="RHEA:15197"/>
        <dbReference type="Rhea" id="RHEA-COMP:12418"/>
        <dbReference type="Rhea" id="RHEA-COMP:12419"/>
        <dbReference type="ChEBI" id="CHEBI:15378"/>
        <dbReference type="ChEBI" id="CHEBI:57856"/>
        <dbReference type="ChEBI" id="CHEBI:59789"/>
        <dbReference type="ChEBI" id="CHEBI:90615"/>
        <dbReference type="ChEBI" id="CHEBI:90616"/>
        <dbReference type="EC" id="2.1.1.72"/>
    </reaction>
</comment>